<evidence type="ECO:0000313" key="1">
    <source>
        <dbReference type="EMBL" id="MDV6224665.1"/>
    </source>
</evidence>
<sequence length="152" mass="16903">MDLISIDDTAAYAADEIEKAAGGRDVAWHMSNGIEAMQRGVQERELISAPQRDSIVRATIIARDDVLSLFSNPEDRRLAANGMEAIIGLAILWGEPPARRALRHPHVRPDLEAYARVLRNRCHDLALLDEVKSRADDRRAGLVQKMLREASA</sequence>
<dbReference type="RefSeq" id="WP_317560066.1">
    <property type="nucleotide sequence ID" value="NZ_JAWLIP010000001.1"/>
</dbReference>
<proteinExistence type="predicted"/>
<organism evidence="1 2">
    <name type="scientific">Nitratireductor aquimarinus</name>
    <dbReference type="NCBI Taxonomy" id="889300"/>
    <lineage>
        <taxon>Bacteria</taxon>
        <taxon>Pseudomonadati</taxon>
        <taxon>Pseudomonadota</taxon>
        <taxon>Alphaproteobacteria</taxon>
        <taxon>Hyphomicrobiales</taxon>
        <taxon>Phyllobacteriaceae</taxon>
        <taxon>Nitratireductor</taxon>
    </lineage>
</organism>
<keyword evidence="2" id="KW-1185">Reference proteome</keyword>
<dbReference type="Proteomes" id="UP001185659">
    <property type="component" value="Unassembled WGS sequence"/>
</dbReference>
<name>A0ABU4AEI3_9HYPH</name>
<evidence type="ECO:0000313" key="2">
    <source>
        <dbReference type="Proteomes" id="UP001185659"/>
    </source>
</evidence>
<reference evidence="1 2" key="1">
    <citation type="submission" date="2023-10" db="EMBL/GenBank/DDBJ databases">
        <authorList>
            <person name="Venkata Ramana C."/>
            <person name="Sasikala C."/>
            <person name="Dhurka M."/>
        </authorList>
    </citation>
    <scope>NUCLEOTIDE SEQUENCE [LARGE SCALE GENOMIC DNA]</scope>
    <source>
        <strain evidence="1 2">KCTC 32151</strain>
    </source>
</reference>
<accession>A0ABU4AEI3</accession>
<comment type="caution">
    <text evidence="1">The sequence shown here is derived from an EMBL/GenBank/DDBJ whole genome shotgun (WGS) entry which is preliminary data.</text>
</comment>
<gene>
    <name evidence="1" type="ORF">R2G56_00035</name>
</gene>
<dbReference type="EMBL" id="JAWLIP010000001">
    <property type="protein sequence ID" value="MDV6224665.1"/>
    <property type="molecule type" value="Genomic_DNA"/>
</dbReference>
<protein>
    <submittedName>
        <fullName evidence="1">Uncharacterized protein</fullName>
    </submittedName>
</protein>